<keyword evidence="4" id="KW-1185">Reference proteome</keyword>
<comment type="caution">
    <text evidence="3">The sequence shown here is derived from an EMBL/GenBank/DDBJ whole genome shotgun (WGS) entry which is preliminary data.</text>
</comment>
<accession>A0A2G1VW53</accession>
<dbReference type="Pfam" id="PF01272">
    <property type="entry name" value="GreA_GreB"/>
    <property type="match status" value="1"/>
</dbReference>
<keyword evidence="3" id="KW-0648">Protein biosynthesis</keyword>
<feature type="region of interest" description="Disordered" evidence="1">
    <location>
        <begin position="1"/>
        <end position="21"/>
    </location>
</feature>
<evidence type="ECO:0000259" key="2">
    <source>
        <dbReference type="Pfam" id="PF01272"/>
    </source>
</evidence>
<dbReference type="GO" id="GO:0032784">
    <property type="term" value="P:regulation of DNA-templated transcription elongation"/>
    <property type="evidence" value="ECO:0007669"/>
    <property type="project" value="InterPro"/>
</dbReference>
<dbReference type="GO" id="GO:0070063">
    <property type="term" value="F:RNA polymerase binding"/>
    <property type="evidence" value="ECO:0007669"/>
    <property type="project" value="InterPro"/>
</dbReference>
<dbReference type="GO" id="GO:0006354">
    <property type="term" value="P:DNA-templated transcription elongation"/>
    <property type="evidence" value="ECO:0007669"/>
    <property type="project" value="TreeGrafter"/>
</dbReference>
<evidence type="ECO:0000256" key="1">
    <source>
        <dbReference type="SAM" id="MobiDB-lite"/>
    </source>
</evidence>
<dbReference type="InterPro" id="IPR001437">
    <property type="entry name" value="Tscrpt_elong_fac_GreA/B_C"/>
</dbReference>
<dbReference type="SUPFAM" id="SSF54534">
    <property type="entry name" value="FKBP-like"/>
    <property type="match status" value="1"/>
</dbReference>
<name>A0A2G1VW53_9FLAO</name>
<proteinExistence type="predicted"/>
<reference evidence="3 4" key="1">
    <citation type="submission" date="2017-08" db="EMBL/GenBank/DDBJ databases">
        <title>The whole genome shortgun sequences of strain Leeuwenhoekiella nanhaiensis G18 from the South China Sea.</title>
        <authorList>
            <person name="Liu Q."/>
        </authorList>
    </citation>
    <scope>NUCLEOTIDE SEQUENCE [LARGE SCALE GENOMIC DNA]</scope>
    <source>
        <strain evidence="3 4">G18</strain>
    </source>
</reference>
<sequence length="168" mass="18719">MSRGFVKEDDQEETPIIPPRAALPAGVTNYVTPAGLQALEEEQEDLLREISELDESDERERRRSLAVLNGKLNLLKERLTSARLLDKVDTDEVRFGARVTYTISGSPKPITLQIVGVDEADVKQQKIAFTAPVAKALMGKKAGEETMLELGDNRRSIQIQNIEYPDNN</sequence>
<dbReference type="PANTHER" id="PTHR30437">
    <property type="entry name" value="TRANSCRIPTION ELONGATION FACTOR GREA"/>
    <property type="match status" value="1"/>
</dbReference>
<feature type="domain" description="Transcription elongation factor GreA/GreB C-terminal" evidence="2">
    <location>
        <begin position="90"/>
        <end position="164"/>
    </location>
</feature>
<evidence type="ECO:0000313" key="4">
    <source>
        <dbReference type="Proteomes" id="UP000229433"/>
    </source>
</evidence>
<dbReference type="OrthoDB" id="1094048at2"/>
<dbReference type="PIRSF" id="PIRSF006092">
    <property type="entry name" value="GreA_GreB"/>
    <property type="match status" value="1"/>
</dbReference>
<keyword evidence="3" id="KW-0251">Elongation factor</keyword>
<dbReference type="GO" id="GO:0003746">
    <property type="term" value="F:translation elongation factor activity"/>
    <property type="evidence" value="ECO:0007669"/>
    <property type="project" value="UniProtKB-KW"/>
</dbReference>
<dbReference type="AlphaFoldDB" id="A0A2G1VW53"/>
<dbReference type="InterPro" id="IPR036953">
    <property type="entry name" value="GreA/GreB_C_sf"/>
</dbReference>
<dbReference type="PANTHER" id="PTHR30437:SF4">
    <property type="entry name" value="TRANSCRIPTION ELONGATION FACTOR GREA"/>
    <property type="match status" value="1"/>
</dbReference>
<dbReference type="InterPro" id="IPR023459">
    <property type="entry name" value="Tscrpt_elong_fac_GreA/B_fam"/>
</dbReference>
<dbReference type="EMBL" id="NQXA01000001">
    <property type="protein sequence ID" value="PHQ31013.1"/>
    <property type="molecule type" value="Genomic_DNA"/>
</dbReference>
<organism evidence="3 4">
    <name type="scientific">Leeuwenhoekiella nanhaiensis</name>
    <dbReference type="NCBI Taxonomy" id="1655491"/>
    <lineage>
        <taxon>Bacteria</taxon>
        <taxon>Pseudomonadati</taxon>
        <taxon>Bacteroidota</taxon>
        <taxon>Flavobacteriia</taxon>
        <taxon>Flavobacteriales</taxon>
        <taxon>Flavobacteriaceae</taxon>
        <taxon>Leeuwenhoekiella</taxon>
    </lineage>
</organism>
<dbReference type="Proteomes" id="UP000229433">
    <property type="component" value="Unassembled WGS sequence"/>
</dbReference>
<protein>
    <submittedName>
        <fullName evidence="3">Transcription elongation factor GreA</fullName>
    </submittedName>
</protein>
<dbReference type="Gene3D" id="3.10.50.30">
    <property type="entry name" value="Transcription elongation factor, GreA/GreB, C-terminal domain"/>
    <property type="match status" value="1"/>
</dbReference>
<dbReference type="GO" id="GO:0003677">
    <property type="term" value="F:DNA binding"/>
    <property type="evidence" value="ECO:0007669"/>
    <property type="project" value="InterPro"/>
</dbReference>
<gene>
    <name evidence="3" type="ORF">CJ305_01960</name>
</gene>
<dbReference type="RefSeq" id="WP_099644552.1">
    <property type="nucleotide sequence ID" value="NZ_KZ319287.1"/>
</dbReference>
<evidence type="ECO:0000313" key="3">
    <source>
        <dbReference type="EMBL" id="PHQ31013.1"/>
    </source>
</evidence>